<protein>
    <submittedName>
        <fullName evidence="1">Uncharacterized protein</fullName>
    </submittedName>
</protein>
<reference evidence="1" key="1">
    <citation type="journal article" date="2015" name="Proc. Natl. Acad. Sci. U.S.A.">
        <title>Networks of energetic and metabolic interactions define dynamics in microbial communities.</title>
        <authorList>
            <person name="Embree M."/>
            <person name="Liu J.K."/>
            <person name="Al-Bassam M.M."/>
            <person name="Zengler K."/>
        </authorList>
    </citation>
    <scope>NUCLEOTIDE SEQUENCE</scope>
</reference>
<comment type="caution">
    <text evidence="1">The sequence shown here is derived from an EMBL/GenBank/DDBJ whole genome shotgun (WGS) entry which is preliminary data.</text>
</comment>
<dbReference type="AlphaFoldDB" id="A0A0W8F615"/>
<evidence type="ECO:0000313" key="1">
    <source>
        <dbReference type="EMBL" id="KUG16336.1"/>
    </source>
</evidence>
<name>A0A0W8F615_9ZZZZ</name>
<accession>A0A0W8F615</accession>
<sequence>MSDTEAKSSIGPGMGLIHLETGVQIIIPAQIEPERIVAAIEALLAAVKDNMSEGIGCSDIAWMTSSDVNAMLLVSTDMEEGPAGAVSALHAAAEAFSERSGRVISQMEADSGE</sequence>
<dbReference type="EMBL" id="LNQE01001503">
    <property type="protein sequence ID" value="KUG16336.1"/>
    <property type="molecule type" value="Genomic_DNA"/>
</dbReference>
<organism evidence="1">
    <name type="scientific">hydrocarbon metagenome</name>
    <dbReference type="NCBI Taxonomy" id="938273"/>
    <lineage>
        <taxon>unclassified sequences</taxon>
        <taxon>metagenomes</taxon>
        <taxon>ecological metagenomes</taxon>
    </lineage>
</organism>
<gene>
    <name evidence="1" type="ORF">ASZ90_014010</name>
</gene>
<proteinExistence type="predicted"/>